<protein>
    <submittedName>
        <fullName evidence="1">Unannotated protein</fullName>
    </submittedName>
</protein>
<organism evidence="1">
    <name type="scientific">freshwater metagenome</name>
    <dbReference type="NCBI Taxonomy" id="449393"/>
    <lineage>
        <taxon>unclassified sequences</taxon>
        <taxon>metagenomes</taxon>
        <taxon>ecological metagenomes</taxon>
    </lineage>
</organism>
<dbReference type="EMBL" id="CAEZVV010000007">
    <property type="protein sequence ID" value="CAB4636331.1"/>
    <property type="molecule type" value="Genomic_DNA"/>
</dbReference>
<gene>
    <name evidence="1" type="ORF">UFOPK2143_00261</name>
</gene>
<reference evidence="1" key="1">
    <citation type="submission" date="2020-05" db="EMBL/GenBank/DDBJ databases">
        <authorList>
            <person name="Chiriac C."/>
            <person name="Salcher M."/>
            <person name="Ghai R."/>
            <person name="Kavagutti S V."/>
        </authorList>
    </citation>
    <scope>NUCLEOTIDE SEQUENCE</scope>
</reference>
<name>A0A6J6JGK3_9ZZZZ</name>
<accession>A0A6J6JGK3</accession>
<dbReference type="AlphaFoldDB" id="A0A6J6JGK3"/>
<sequence>MQARDRETALGELRLTARFDDDGIDDDSGRVVVVENEEAFLHPDLRSCKPDPWRVVHRDEHVLNEPSECTIDVCDLRSALGEHGVTDDADRVRSHATRVAS</sequence>
<evidence type="ECO:0000313" key="1">
    <source>
        <dbReference type="EMBL" id="CAB4636331.1"/>
    </source>
</evidence>
<proteinExistence type="predicted"/>